<organism evidence="1 2">
    <name type="scientific">Citrobacter portucalensis</name>
    <dbReference type="NCBI Taxonomy" id="1639133"/>
    <lineage>
        <taxon>Bacteria</taxon>
        <taxon>Pseudomonadati</taxon>
        <taxon>Pseudomonadota</taxon>
        <taxon>Gammaproteobacteria</taxon>
        <taxon>Enterobacterales</taxon>
        <taxon>Enterobacteriaceae</taxon>
        <taxon>Citrobacter</taxon>
        <taxon>Citrobacter freundii complex</taxon>
    </lineage>
</organism>
<dbReference type="AlphaFoldDB" id="A0AAW7LWB5"/>
<dbReference type="Proteomes" id="UP001169985">
    <property type="component" value="Unassembled WGS sequence"/>
</dbReference>
<dbReference type="Pfam" id="PF14284">
    <property type="entry name" value="PcfJ"/>
    <property type="match status" value="1"/>
</dbReference>
<gene>
    <name evidence="1" type="ORF">PEY55_19225</name>
</gene>
<accession>A0AAW7LWB5</accession>
<proteinExistence type="predicted"/>
<dbReference type="EMBL" id="JAQIHS010000026">
    <property type="protein sequence ID" value="MDN4370404.1"/>
    <property type="molecule type" value="Genomic_DNA"/>
</dbReference>
<reference evidence="1" key="2">
    <citation type="submission" date="2023-01" db="EMBL/GenBank/DDBJ databases">
        <authorList>
            <person name="Hamerlinck H."/>
            <person name="Aerssens A."/>
            <person name="Boelens J."/>
            <person name="Messiaen A.-S."/>
            <person name="Vandendriessche S."/>
            <person name="Velghe A."/>
            <person name="Verhasselt B."/>
            <person name="Leroux-Roels I."/>
        </authorList>
    </citation>
    <scope>NUCLEOTIDE SEQUENCE</scope>
    <source>
        <strain evidence="1">UZG-GERCF-220920-Env23</strain>
    </source>
</reference>
<evidence type="ECO:0000313" key="1">
    <source>
        <dbReference type="EMBL" id="MDN4370404.1"/>
    </source>
</evidence>
<protein>
    <submittedName>
        <fullName evidence="1">PcfJ domain-containing protein</fullName>
    </submittedName>
</protein>
<comment type="caution">
    <text evidence="1">The sequence shown here is derived from an EMBL/GenBank/DDBJ whole genome shotgun (WGS) entry which is preliminary data.</text>
</comment>
<dbReference type="InterPro" id="IPR025586">
    <property type="entry name" value="PcfJ"/>
</dbReference>
<sequence>MKLYLLKNKIVISFSSVIPLAIKVYVRDGQILSDIHHESNVQRGEIDCGIPLFNVEVVGKDCVEHLINMLNVEIDSNIERILCYNDAQIELFNAINTSKSLSELYFDCSSLAWGIVLDNYYGHNAHTVEYLSRMKRKILLSIVAGTPPQERLVTLLKKTMLLHGRKYEFSLLSKILRDEEVIEDYRHSKTVAIQELYMASRYKLFSGSVLLNHLCQSKKDFFREYKVGMAYLERLVRDSIRIGENIGIKKSHDIVLSCSNVEQVQQLHDRWTQKLRDTTKYIKDDIWFEEPSISVWDGIEFIASVNGLIREGKEMEHCLASYKMKALNGESYIYKYSSAGRNRLTIELGLSNGIYILKQAKGYRNSEPGNVEINYIHSWLNNENKDLKARVKEYEQHFLKTLSA</sequence>
<reference evidence="1" key="1">
    <citation type="journal article" date="2023" name="Antimicrob Resist Infect Control">
        <title>Sanitary installations and wastewater plumbing as reservoir for the long-term circulation and transmission of carbapenemase producing Citrobacter freundii clones in a hospital setting.</title>
        <authorList>
            <person name="Hamerlinck H."/>
            <person name="Aerssens A."/>
            <person name="Boelens J."/>
            <person name="Dehaene A."/>
            <person name="McMahon M."/>
            <person name="Messiaen A.S."/>
            <person name="Vandendriessche S."/>
            <person name="Velghe A."/>
            <person name="Leroux-Roels I."/>
            <person name="Verhasselt B."/>
        </authorList>
    </citation>
    <scope>NUCLEOTIDE SEQUENCE</scope>
    <source>
        <strain evidence="1">UZG-GERCF-220920-Env23</strain>
    </source>
</reference>
<evidence type="ECO:0000313" key="2">
    <source>
        <dbReference type="Proteomes" id="UP001169985"/>
    </source>
</evidence>
<name>A0AAW7LWB5_9ENTR</name>